<reference evidence="2" key="1">
    <citation type="submission" date="2023-07" db="EMBL/GenBank/DDBJ databases">
        <title>30 novel species of actinomycetes from the DSMZ collection.</title>
        <authorList>
            <person name="Nouioui I."/>
        </authorList>
    </citation>
    <scope>NUCLEOTIDE SEQUENCE [LARGE SCALE GENOMIC DNA]</scope>
    <source>
        <strain evidence="2">DSM 44915</strain>
    </source>
</reference>
<dbReference type="Pfam" id="PF14029">
    <property type="entry name" value="DUF4244"/>
    <property type="match status" value="1"/>
</dbReference>
<dbReference type="Proteomes" id="UP001183410">
    <property type="component" value="Unassembled WGS sequence"/>
</dbReference>
<protein>
    <submittedName>
        <fullName evidence="1">DUF4244 domain-containing protein</fullName>
    </submittedName>
</protein>
<dbReference type="RefSeq" id="WP_311666970.1">
    <property type="nucleotide sequence ID" value="NZ_JAVREO010000006.1"/>
</dbReference>
<evidence type="ECO:0000313" key="2">
    <source>
        <dbReference type="Proteomes" id="UP001183410"/>
    </source>
</evidence>
<dbReference type="EMBL" id="JAVREO010000006">
    <property type="protein sequence ID" value="MDT0266918.1"/>
    <property type="molecule type" value="Genomic_DNA"/>
</dbReference>
<gene>
    <name evidence="1" type="ORF">RM844_11515</name>
</gene>
<organism evidence="1 2">
    <name type="scientific">Streptomyces chisholmiae</name>
    <dbReference type="NCBI Taxonomy" id="3075540"/>
    <lineage>
        <taxon>Bacteria</taxon>
        <taxon>Bacillati</taxon>
        <taxon>Actinomycetota</taxon>
        <taxon>Actinomycetes</taxon>
        <taxon>Kitasatosporales</taxon>
        <taxon>Streptomycetaceae</taxon>
        <taxon>Streptomyces</taxon>
    </lineage>
</organism>
<sequence length="45" mass="4611">MSTTEYAVGTLAAAALAAALHRIVSSDTVTGALRDLVERALQAPQ</sequence>
<comment type="caution">
    <text evidence="1">The sequence shown here is derived from an EMBL/GenBank/DDBJ whole genome shotgun (WGS) entry which is preliminary data.</text>
</comment>
<keyword evidence="2" id="KW-1185">Reference proteome</keyword>
<name>A0ABU2JRQ9_9ACTN</name>
<accession>A0ABU2JRQ9</accession>
<dbReference type="InterPro" id="IPR025338">
    <property type="entry name" value="DUF4244"/>
</dbReference>
<evidence type="ECO:0000313" key="1">
    <source>
        <dbReference type="EMBL" id="MDT0266918.1"/>
    </source>
</evidence>
<proteinExistence type="predicted"/>